<dbReference type="CDD" id="cd19094">
    <property type="entry name" value="AKR_Tas-like"/>
    <property type="match status" value="1"/>
</dbReference>
<dbReference type="Gene3D" id="3.20.20.100">
    <property type="entry name" value="NADP-dependent oxidoreductase domain"/>
    <property type="match status" value="1"/>
</dbReference>
<evidence type="ECO:0000313" key="3">
    <source>
        <dbReference type="EMBL" id="KCZ91740.1"/>
    </source>
</evidence>
<sequence length="338" mass="37133">MKTRRLGKSAIYVSDICMGTMTFGSQADEAEAFRILDECYDAGINFYDTAENYPVPPDPKWAGRSEEIVGKWMKTKDRDSLIIATKVSGPSHGWIKSSQRAGMTAMDRHNITRAVEASLTRLDTDYIDLYQTHWPDHGTGFDEAMETLDDLVRAGLVRIVGCSNENAWGLMKSLATSERLGTVRHQTIQNNFSLNNRRFEDELANICKREGVSLIPYSPIAGGVLSGKYNGGATPEGARFSSYIKKGGRHTAMAQRFVNEKSLSATERYMAIAKEAGMSPVTLATAWSKQHDFVASTIVGVSKLDQVAPILAAADLTLPDDVMKACDAISKEILYPMG</sequence>
<dbReference type="InterPro" id="IPR020471">
    <property type="entry name" value="AKR"/>
</dbReference>
<dbReference type="OrthoDB" id="9803483at2"/>
<evidence type="ECO:0000256" key="1">
    <source>
        <dbReference type="ARBA" id="ARBA00023002"/>
    </source>
</evidence>
<proteinExistence type="predicted"/>
<dbReference type="STRING" id="1280950.HJO_11502"/>
<reference evidence="3 4" key="1">
    <citation type="journal article" date="2014" name="Antonie Van Leeuwenhoek">
        <title>Hyphomonas beringensis sp. nov. and Hyphomonas chukchiensis sp. nov., isolated from surface seawater of the Bering Sea and Chukchi Sea.</title>
        <authorList>
            <person name="Li C."/>
            <person name="Lai Q."/>
            <person name="Li G."/>
            <person name="Dong C."/>
            <person name="Wang J."/>
            <person name="Liao Y."/>
            <person name="Shao Z."/>
        </authorList>
    </citation>
    <scope>NUCLEOTIDE SEQUENCE [LARGE SCALE GENOMIC DNA]</scope>
    <source>
        <strain evidence="3 4">MHS-2</strain>
    </source>
</reference>
<protein>
    <submittedName>
        <fullName evidence="3">Aldo/keto reductase family oxidoreductase</fullName>
    </submittedName>
</protein>
<dbReference type="GO" id="GO:0005829">
    <property type="term" value="C:cytosol"/>
    <property type="evidence" value="ECO:0007669"/>
    <property type="project" value="TreeGrafter"/>
</dbReference>
<dbReference type="EMBL" id="ARYK01000005">
    <property type="protein sequence ID" value="KCZ91740.1"/>
    <property type="molecule type" value="Genomic_DNA"/>
</dbReference>
<dbReference type="GO" id="GO:0016491">
    <property type="term" value="F:oxidoreductase activity"/>
    <property type="evidence" value="ECO:0007669"/>
    <property type="project" value="UniProtKB-KW"/>
</dbReference>
<keyword evidence="1" id="KW-0560">Oxidoreductase</keyword>
<name>A0A059FM28_9PROT</name>
<dbReference type="PRINTS" id="PR00069">
    <property type="entry name" value="ALDKETRDTASE"/>
</dbReference>
<dbReference type="RefSeq" id="WP_035617007.1">
    <property type="nucleotide sequence ID" value="NZ_ARYK01000005.1"/>
</dbReference>
<dbReference type="PANTHER" id="PTHR43364:SF4">
    <property type="entry name" value="NAD(P)-LINKED OXIDOREDUCTASE SUPERFAMILY PROTEIN"/>
    <property type="match status" value="1"/>
</dbReference>
<gene>
    <name evidence="3" type="ORF">HJO_11502</name>
</gene>
<evidence type="ECO:0000259" key="2">
    <source>
        <dbReference type="Pfam" id="PF00248"/>
    </source>
</evidence>
<dbReference type="Pfam" id="PF00248">
    <property type="entry name" value="Aldo_ket_red"/>
    <property type="match status" value="1"/>
</dbReference>
<evidence type="ECO:0000313" key="4">
    <source>
        <dbReference type="Proteomes" id="UP000025171"/>
    </source>
</evidence>
<dbReference type="Proteomes" id="UP000025171">
    <property type="component" value="Unassembled WGS sequence"/>
</dbReference>
<organism evidence="3 4">
    <name type="scientific">Hyphomonas johnsonii MHS-2</name>
    <dbReference type="NCBI Taxonomy" id="1280950"/>
    <lineage>
        <taxon>Bacteria</taxon>
        <taxon>Pseudomonadati</taxon>
        <taxon>Pseudomonadota</taxon>
        <taxon>Alphaproteobacteria</taxon>
        <taxon>Hyphomonadales</taxon>
        <taxon>Hyphomonadaceae</taxon>
        <taxon>Hyphomonas</taxon>
    </lineage>
</organism>
<dbReference type="PANTHER" id="PTHR43364">
    <property type="entry name" value="NADH-SPECIFIC METHYLGLYOXAL REDUCTASE-RELATED"/>
    <property type="match status" value="1"/>
</dbReference>
<dbReference type="AlphaFoldDB" id="A0A059FM28"/>
<keyword evidence="4" id="KW-1185">Reference proteome</keyword>
<dbReference type="eggNOG" id="COG0667">
    <property type="taxonomic scope" value="Bacteria"/>
</dbReference>
<dbReference type="SUPFAM" id="SSF51430">
    <property type="entry name" value="NAD(P)-linked oxidoreductase"/>
    <property type="match status" value="1"/>
</dbReference>
<dbReference type="PATRIC" id="fig|1280950.3.peg.2304"/>
<feature type="domain" description="NADP-dependent oxidoreductase" evidence="2">
    <location>
        <begin position="16"/>
        <end position="330"/>
    </location>
</feature>
<accession>A0A059FM28</accession>
<dbReference type="InterPro" id="IPR050523">
    <property type="entry name" value="AKR_Detox_Biosynth"/>
</dbReference>
<dbReference type="InterPro" id="IPR023210">
    <property type="entry name" value="NADP_OxRdtase_dom"/>
</dbReference>
<dbReference type="InterPro" id="IPR036812">
    <property type="entry name" value="NAD(P)_OxRdtase_dom_sf"/>
</dbReference>
<comment type="caution">
    <text evidence="3">The sequence shown here is derived from an EMBL/GenBank/DDBJ whole genome shotgun (WGS) entry which is preliminary data.</text>
</comment>